<dbReference type="SUPFAM" id="SSF88946">
    <property type="entry name" value="Sigma2 domain of RNA polymerase sigma factors"/>
    <property type="match status" value="1"/>
</dbReference>
<dbReference type="Gene3D" id="1.10.10.10">
    <property type="entry name" value="Winged helix-like DNA-binding domain superfamily/Winged helix DNA-binding domain"/>
    <property type="match status" value="1"/>
</dbReference>
<dbReference type="InterPro" id="IPR000792">
    <property type="entry name" value="Tscrpt_reg_LuxR_C"/>
</dbReference>
<dbReference type="SUPFAM" id="SSF88659">
    <property type="entry name" value="Sigma3 and sigma4 domains of RNA polymerase sigma factors"/>
    <property type="match status" value="1"/>
</dbReference>
<accession>A0A7W6HV63</accession>
<dbReference type="Pfam" id="PF04542">
    <property type="entry name" value="Sigma70_r2"/>
    <property type="match status" value="1"/>
</dbReference>
<dbReference type="RefSeq" id="WP_124318484.1">
    <property type="nucleotide sequence ID" value="NZ_AP028155.1"/>
</dbReference>
<proteinExistence type="inferred from homology"/>
<dbReference type="PANTHER" id="PTHR43133">
    <property type="entry name" value="RNA POLYMERASE ECF-TYPE SIGMA FACTO"/>
    <property type="match status" value="1"/>
</dbReference>
<gene>
    <name evidence="6" type="ORF">GGR14_000765</name>
</gene>
<dbReference type="PANTHER" id="PTHR43133:SF46">
    <property type="entry name" value="RNA POLYMERASE SIGMA-70 FACTOR ECF SUBFAMILY"/>
    <property type="match status" value="1"/>
</dbReference>
<dbReference type="Gene3D" id="1.10.1740.10">
    <property type="match status" value="1"/>
</dbReference>
<comment type="caution">
    <text evidence="6">The sequence shown here is derived from an EMBL/GenBank/DDBJ whole genome shotgun (WGS) entry which is preliminary data.</text>
</comment>
<dbReference type="InterPro" id="IPR007627">
    <property type="entry name" value="RNA_pol_sigma70_r2"/>
</dbReference>
<keyword evidence="4" id="KW-0804">Transcription</keyword>
<dbReference type="NCBIfam" id="TIGR02937">
    <property type="entry name" value="sigma70-ECF"/>
    <property type="match status" value="1"/>
</dbReference>
<keyword evidence="3" id="KW-0731">Sigma factor</keyword>
<evidence type="ECO:0000256" key="1">
    <source>
        <dbReference type="ARBA" id="ARBA00010641"/>
    </source>
</evidence>
<evidence type="ECO:0000256" key="4">
    <source>
        <dbReference type="ARBA" id="ARBA00023163"/>
    </source>
</evidence>
<dbReference type="InterPro" id="IPR013324">
    <property type="entry name" value="RNA_pol_sigma_r3/r4-like"/>
</dbReference>
<evidence type="ECO:0000256" key="2">
    <source>
        <dbReference type="ARBA" id="ARBA00023015"/>
    </source>
</evidence>
<evidence type="ECO:0000256" key="3">
    <source>
        <dbReference type="ARBA" id="ARBA00023082"/>
    </source>
</evidence>
<keyword evidence="2" id="KW-0805">Transcription regulation</keyword>
<dbReference type="InterPro" id="IPR014284">
    <property type="entry name" value="RNA_pol_sigma-70_dom"/>
</dbReference>
<dbReference type="OrthoDB" id="759001at2"/>
<dbReference type="GO" id="GO:0003677">
    <property type="term" value="F:DNA binding"/>
    <property type="evidence" value="ECO:0007669"/>
    <property type="project" value="InterPro"/>
</dbReference>
<dbReference type="PROSITE" id="PS00622">
    <property type="entry name" value="HTH_LUXR_1"/>
    <property type="match status" value="1"/>
</dbReference>
<comment type="similarity">
    <text evidence="1">Belongs to the sigma-70 factor family. ECF subfamily.</text>
</comment>
<dbReference type="GO" id="GO:0016987">
    <property type="term" value="F:sigma factor activity"/>
    <property type="evidence" value="ECO:0007669"/>
    <property type="project" value="UniProtKB-KW"/>
</dbReference>
<dbReference type="GO" id="GO:0006352">
    <property type="term" value="P:DNA-templated transcription initiation"/>
    <property type="evidence" value="ECO:0007669"/>
    <property type="project" value="InterPro"/>
</dbReference>
<dbReference type="Proteomes" id="UP000546007">
    <property type="component" value="Unassembled WGS sequence"/>
</dbReference>
<dbReference type="InterPro" id="IPR036388">
    <property type="entry name" value="WH-like_DNA-bd_sf"/>
</dbReference>
<dbReference type="PRINTS" id="PR00038">
    <property type="entry name" value="HTHLUXR"/>
</dbReference>
<dbReference type="InterPro" id="IPR013325">
    <property type="entry name" value="RNA_pol_sigma_r2"/>
</dbReference>
<dbReference type="EMBL" id="JACIES010000001">
    <property type="protein sequence ID" value="MBB4025004.1"/>
    <property type="molecule type" value="Genomic_DNA"/>
</dbReference>
<organism evidence="6 7">
    <name type="scientific">Butyricimonas faecihominis</name>
    <dbReference type="NCBI Taxonomy" id="1472416"/>
    <lineage>
        <taxon>Bacteria</taxon>
        <taxon>Pseudomonadati</taxon>
        <taxon>Bacteroidota</taxon>
        <taxon>Bacteroidia</taxon>
        <taxon>Bacteroidales</taxon>
        <taxon>Odoribacteraceae</taxon>
        <taxon>Butyricimonas</taxon>
    </lineage>
</organism>
<keyword evidence="7" id="KW-1185">Reference proteome</keyword>
<reference evidence="6 7" key="1">
    <citation type="submission" date="2020-08" db="EMBL/GenBank/DDBJ databases">
        <title>Genomic Encyclopedia of Type Strains, Phase IV (KMG-IV): sequencing the most valuable type-strain genomes for metagenomic binning, comparative biology and taxonomic classification.</title>
        <authorList>
            <person name="Goeker M."/>
        </authorList>
    </citation>
    <scope>NUCLEOTIDE SEQUENCE [LARGE SCALE GENOMIC DNA]</scope>
    <source>
        <strain evidence="6 7">DSM 105721</strain>
    </source>
</reference>
<name>A0A7W6HV63_9BACT</name>
<dbReference type="InterPro" id="IPR039425">
    <property type="entry name" value="RNA_pol_sigma-70-like"/>
</dbReference>
<evidence type="ECO:0000313" key="7">
    <source>
        <dbReference type="Proteomes" id="UP000546007"/>
    </source>
</evidence>
<dbReference type="SMART" id="SM00421">
    <property type="entry name" value="HTH_LUXR"/>
    <property type="match status" value="1"/>
</dbReference>
<protein>
    <submittedName>
        <fullName evidence="6">RNA polymerase sigma-70 factor (ECF subfamily)</fullName>
    </submittedName>
</protein>
<dbReference type="GeneID" id="93101215"/>
<evidence type="ECO:0000259" key="5">
    <source>
        <dbReference type="PROSITE" id="PS00622"/>
    </source>
</evidence>
<feature type="domain" description="HTH luxR-type" evidence="5">
    <location>
        <begin position="128"/>
        <end position="155"/>
    </location>
</feature>
<sequence>MKEIQQLEIFIRTYYSFMCATAFHFIGSQDLAQDITQEVIIKFWQNKEDLEIRFIENFLYTMIKNEALNYLRGVERENKRISKLEIETSEDSHVLNLLIAEETNQLLIQAINQLPTQSARIMRLVLSGYENKEISQVMGVSVNTIKTLKYAAIRKLREYFDSHPELVTIL</sequence>
<dbReference type="Pfam" id="PF08281">
    <property type="entry name" value="Sigma70_r4_2"/>
    <property type="match status" value="1"/>
</dbReference>
<dbReference type="InterPro" id="IPR013249">
    <property type="entry name" value="RNA_pol_sigma70_r4_t2"/>
</dbReference>
<dbReference type="AlphaFoldDB" id="A0A7W6HV63"/>
<evidence type="ECO:0000313" key="6">
    <source>
        <dbReference type="EMBL" id="MBB4025004.1"/>
    </source>
</evidence>